<protein>
    <submittedName>
        <fullName evidence="1">Thioesterase family protein</fullName>
    </submittedName>
</protein>
<dbReference type="Pfam" id="PF13279">
    <property type="entry name" value="4HBT_2"/>
    <property type="match status" value="1"/>
</dbReference>
<keyword evidence="2" id="KW-1185">Reference proteome</keyword>
<dbReference type="Proteomes" id="UP001279642">
    <property type="component" value="Unassembled WGS sequence"/>
</dbReference>
<dbReference type="InterPro" id="IPR050563">
    <property type="entry name" value="4-hydroxybenzoyl-CoA_TE"/>
</dbReference>
<dbReference type="CDD" id="cd00586">
    <property type="entry name" value="4HBT"/>
    <property type="match status" value="1"/>
</dbReference>
<dbReference type="RefSeq" id="WP_320509926.1">
    <property type="nucleotide sequence ID" value="NZ_JAXCLW010000006.1"/>
</dbReference>
<dbReference type="SUPFAM" id="SSF54637">
    <property type="entry name" value="Thioesterase/thiol ester dehydrase-isomerase"/>
    <property type="match status" value="1"/>
</dbReference>
<evidence type="ECO:0000313" key="1">
    <source>
        <dbReference type="EMBL" id="MDY0884853.1"/>
    </source>
</evidence>
<evidence type="ECO:0000313" key="2">
    <source>
        <dbReference type="Proteomes" id="UP001279642"/>
    </source>
</evidence>
<sequence length="158" mass="17996">MAAPLALYETVIKPDWIDLYDHMNVAYYVLICDEATGAFWNHVNGGRSLEHRQGGEMVVLENHVNYVREVRLGDPVRVTTQLLEYDTKRVRLFHTLLHATEGFVSATNEVKAIGFDLNQRRITSFQPLVQTKLQEVWEEQRHLPVPPAAGKGITLGRS</sequence>
<dbReference type="PANTHER" id="PTHR31793:SF2">
    <property type="entry name" value="BLR1345 PROTEIN"/>
    <property type="match status" value="1"/>
</dbReference>
<reference evidence="1 2" key="1">
    <citation type="journal article" date="2016" name="Antonie Van Leeuwenhoek">
        <title>Dongia soli sp. nov., isolated from soil from Dokdo, Korea.</title>
        <authorList>
            <person name="Kim D.U."/>
            <person name="Lee H."/>
            <person name="Kim H."/>
            <person name="Kim S.G."/>
            <person name="Ka J.O."/>
        </authorList>
    </citation>
    <scope>NUCLEOTIDE SEQUENCE [LARGE SCALE GENOMIC DNA]</scope>
    <source>
        <strain evidence="1 2">D78</strain>
    </source>
</reference>
<proteinExistence type="predicted"/>
<dbReference type="Gene3D" id="3.10.129.10">
    <property type="entry name" value="Hotdog Thioesterase"/>
    <property type="match status" value="1"/>
</dbReference>
<dbReference type="InterPro" id="IPR029069">
    <property type="entry name" value="HotDog_dom_sf"/>
</dbReference>
<accession>A0ABU5EHG6</accession>
<name>A0ABU5EHG6_9PROT</name>
<dbReference type="PANTHER" id="PTHR31793">
    <property type="entry name" value="4-HYDROXYBENZOYL-COA THIOESTERASE FAMILY MEMBER"/>
    <property type="match status" value="1"/>
</dbReference>
<comment type="caution">
    <text evidence="1">The sequence shown here is derived from an EMBL/GenBank/DDBJ whole genome shotgun (WGS) entry which is preliminary data.</text>
</comment>
<dbReference type="EMBL" id="JAXCLW010000006">
    <property type="protein sequence ID" value="MDY0884853.1"/>
    <property type="molecule type" value="Genomic_DNA"/>
</dbReference>
<organism evidence="1 2">
    <name type="scientific">Dongia soli</name>
    <dbReference type="NCBI Taxonomy" id="600628"/>
    <lineage>
        <taxon>Bacteria</taxon>
        <taxon>Pseudomonadati</taxon>
        <taxon>Pseudomonadota</taxon>
        <taxon>Alphaproteobacteria</taxon>
        <taxon>Rhodospirillales</taxon>
        <taxon>Dongiaceae</taxon>
        <taxon>Dongia</taxon>
    </lineage>
</organism>
<gene>
    <name evidence="1" type="ORF">SMD27_18560</name>
</gene>